<dbReference type="Proteomes" id="UP000292346">
    <property type="component" value="Unassembled WGS sequence"/>
</dbReference>
<dbReference type="EMBL" id="SJJZ01000004">
    <property type="protein sequence ID" value="TCC04235.1"/>
    <property type="molecule type" value="Genomic_DNA"/>
</dbReference>
<evidence type="ECO:0000313" key="3">
    <source>
        <dbReference type="Proteomes" id="UP000292346"/>
    </source>
</evidence>
<dbReference type="AlphaFoldDB" id="A0A4R0H0Z9"/>
<evidence type="ECO:0000256" key="1">
    <source>
        <dbReference type="SAM" id="MobiDB-lite"/>
    </source>
</evidence>
<keyword evidence="3" id="KW-1185">Reference proteome</keyword>
<comment type="caution">
    <text evidence="2">The sequence shown here is derived from an EMBL/GenBank/DDBJ whole genome shotgun (WGS) entry which is preliminary data.</text>
</comment>
<accession>A0A4R0H0Z9</accession>
<feature type="compositionally biased region" description="Pro residues" evidence="1">
    <location>
        <begin position="120"/>
        <end position="134"/>
    </location>
</feature>
<name>A0A4R0H0Z9_9ACTN</name>
<reference evidence="2 3" key="1">
    <citation type="submission" date="2019-02" db="EMBL/GenBank/DDBJ databases">
        <title>Kribbella capetownensis sp. nov. and Kribbella speibonae sp. nov., isolated from soil.</title>
        <authorList>
            <person name="Curtis S.M."/>
            <person name="Norton I."/>
            <person name="Everest G.J."/>
            <person name="Meyers P.R."/>
        </authorList>
    </citation>
    <scope>NUCLEOTIDE SEQUENCE [LARGE SCALE GENOMIC DNA]</scope>
    <source>
        <strain evidence="2 3">KCTC 29219</strain>
    </source>
</reference>
<gene>
    <name evidence="2" type="ORF">E0H45_34720</name>
</gene>
<proteinExistence type="predicted"/>
<evidence type="ECO:0000313" key="2">
    <source>
        <dbReference type="EMBL" id="TCC04235.1"/>
    </source>
</evidence>
<organism evidence="2 3">
    <name type="scientific">Kribbella soli</name>
    <dbReference type="NCBI Taxonomy" id="1124743"/>
    <lineage>
        <taxon>Bacteria</taxon>
        <taxon>Bacillati</taxon>
        <taxon>Actinomycetota</taxon>
        <taxon>Actinomycetes</taxon>
        <taxon>Propionibacteriales</taxon>
        <taxon>Kribbellaceae</taxon>
        <taxon>Kribbella</taxon>
    </lineage>
</organism>
<feature type="region of interest" description="Disordered" evidence="1">
    <location>
        <begin position="96"/>
        <end position="157"/>
    </location>
</feature>
<protein>
    <submittedName>
        <fullName evidence="2">Uncharacterized protein</fullName>
    </submittedName>
</protein>
<dbReference type="RefSeq" id="WP_131345313.1">
    <property type="nucleotide sequence ID" value="NZ_SJJZ01000004.1"/>
</dbReference>
<dbReference type="OrthoDB" id="9875567at2"/>
<sequence>MVQVSPQELRDFAAMLHPADFNALAQRLTGFDLSGGMPDAATANEFIKKWAPQVAGFGQDLGRGVEAFGTIAQNAAARFETTDQVSAGRFQTTDQNAKDIIATELNPVRPRDWTDSEGLPLPPPPPVVSDPPKPAATTTHDPDVDILAPGPFDYPTD</sequence>